<name>A0A7M5WYN8_9CNID</name>
<dbReference type="Gene3D" id="3.40.50.150">
    <property type="entry name" value="Vaccinia Virus protein VP39"/>
    <property type="match status" value="1"/>
</dbReference>
<dbReference type="InterPro" id="IPR041698">
    <property type="entry name" value="Methyltransf_25"/>
</dbReference>
<evidence type="ECO:0000313" key="3">
    <source>
        <dbReference type="Proteomes" id="UP000594262"/>
    </source>
</evidence>
<dbReference type="Pfam" id="PF13649">
    <property type="entry name" value="Methyltransf_25"/>
    <property type="match status" value="1"/>
</dbReference>
<dbReference type="AlphaFoldDB" id="A0A7M5WYN8"/>
<organism evidence="2 3">
    <name type="scientific">Clytia hemisphaerica</name>
    <dbReference type="NCBI Taxonomy" id="252671"/>
    <lineage>
        <taxon>Eukaryota</taxon>
        <taxon>Metazoa</taxon>
        <taxon>Cnidaria</taxon>
        <taxon>Hydrozoa</taxon>
        <taxon>Hydroidolina</taxon>
        <taxon>Leptothecata</taxon>
        <taxon>Obeliida</taxon>
        <taxon>Clytiidae</taxon>
        <taxon>Clytia</taxon>
    </lineage>
</organism>
<feature type="domain" description="Methyltransferase" evidence="1">
    <location>
        <begin position="83"/>
        <end position="170"/>
    </location>
</feature>
<accession>A0A7M5WYN8</accession>
<reference evidence="2" key="1">
    <citation type="submission" date="2021-01" db="UniProtKB">
        <authorList>
            <consortium name="EnsemblMetazoa"/>
        </authorList>
    </citation>
    <scope>IDENTIFICATION</scope>
</reference>
<dbReference type="SUPFAM" id="SSF53335">
    <property type="entry name" value="S-adenosyl-L-methionine-dependent methyltransferases"/>
    <property type="match status" value="1"/>
</dbReference>
<evidence type="ECO:0000259" key="1">
    <source>
        <dbReference type="Pfam" id="PF13649"/>
    </source>
</evidence>
<keyword evidence="3" id="KW-1185">Reference proteome</keyword>
<protein>
    <recommendedName>
        <fullName evidence="1">Methyltransferase domain-containing protein</fullName>
    </recommendedName>
</protein>
<dbReference type="OrthoDB" id="5946438at2759"/>
<dbReference type="EnsemblMetazoa" id="CLYHEMT014893.1">
    <property type="protein sequence ID" value="CLYHEMP014893.1"/>
    <property type="gene ID" value="CLYHEMG014893"/>
</dbReference>
<evidence type="ECO:0000313" key="2">
    <source>
        <dbReference type="EnsemblMetazoa" id="CLYHEMP014893.1"/>
    </source>
</evidence>
<dbReference type="CDD" id="cd02440">
    <property type="entry name" value="AdoMet_MTases"/>
    <property type="match status" value="1"/>
</dbReference>
<proteinExistence type="predicted"/>
<dbReference type="InterPro" id="IPR029063">
    <property type="entry name" value="SAM-dependent_MTases_sf"/>
</dbReference>
<dbReference type="Proteomes" id="UP000594262">
    <property type="component" value="Unplaced"/>
</dbReference>
<sequence>MAQTVEIIDVTKVNETVKAAVERTTQWSGKVQPYAKDIVEHYNEEAESYEEMYLTMGYHDHEKVNEIACELIPDQATREVIEVLDMGCGTGLGGDQLFKVGGFKNIFGVDASVEMMAKAKAKESYKQTIELWLGKPETFPKYLRNRFQLVVCCGVLVEGHCDKKLFDEMIMAAKGRGTIIIFSTRDHYLRDYGYQKRMDELEANGTWKLAKSLLTHKYDKLGDQNLGRFKKTEIITIKSRGKMAQTVEIIDVTKVNEIVKAAVERTSQWSGKVEPYAKDIVEHYNAEAESYEEMYLTIGYHDHE</sequence>